<evidence type="ECO:0000313" key="3">
    <source>
        <dbReference type="Proteomes" id="UP000735302"/>
    </source>
</evidence>
<name>A0AAV3YHG2_9GAST</name>
<comment type="caution">
    <text evidence="2">The sequence shown here is derived from an EMBL/GenBank/DDBJ whole genome shotgun (WGS) entry which is preliminary data.</text>
</comment>
<accession>A0AAV3YHG2</accession>
<sequence length="113" mass="12570">MERQKRDLNVKIHRTKDEHCVLLKSVQRKASQGYGCCVVHALISGQTLKTTQPVVGFSDGGVARQPTTEKHDDQRNSKLKNEATTSSVTTADRCELLGPKVYWSRNISSTNIS</sequence>
<proteinExistence type="predicted"/>
<organism evidence="2 3">
    <name type="scientific">Plakobranchus ocellatus</name>
    <dbReference type="NCBI Taxonomy" id="259542"/>
    <lineage>
        <taxon>Eukaryota</taxon>
        <taxon>Metazoa</taxon>
        <taxon>Spiralia</taxon>
        <taxon>Lophotrochozoa</taxon>
        <taxon>Mollusca</taxon>
        <taxon>Gastropoda</taxon>
        <taxon>Heterobranchia</taxon>
        <taxon>Euthyneura</taxon>
        <taxon>Panpulmonata</taxon>
        <taxon>Sacoglossa</taxon>
        <taxon>Placobranchoidea</taxon>
        <taxon>Plakobranchidae</taxon>
        <taxon>Plakobranchus</taxon>
    </lineage>
</organism>
<dbReference type="AlphaFoldDB" id="A0AAV3YHG2"/>
<feature type="region of interest" description="Disordered" evidence="1">
    <location>
        <begin position="54"/>
        <end position="88"/>
    </location>
</feature>
<protein>
    <submittedName>
        <fullName evidence="2">Uncharacterized protein</fullName>
    </submittedName>
</protein>
<evidence type="ECO:0000256" key="1">
    <source>
        <dbReference type="SAM" id="MobiDB-lite"/>
    </source>
</evidence>
<dbReference type="Proteomes" id="UP000735302">
    <property type="component" value="Unassembled WGS sequence"/>
</dbReference>
<gene>
    <name evidence="2" type="ORF">PoB_000815700</name>
</gene>
<dbReference type="EMBL" id="BLXT01000945">
    <property type="protein sequence ID" value="GFN81651.1"/>
    <property type="molecule type" value="Genomic_DNA"/>
</dbReference>
<reference evidence="2 3" key="1">
    <citation type="journal article" date="2021" name="Elife">
        <title>Chloroplast acquisition without the gene transfer in kleptoplastic sea slugs, Plakobranchus ocellatus.</title>
        <authorList>
            <person name="Maeda T."/>
            <person name="Takahashi S."/>
            <person name="Yoshida T."/>
            <person name="Shimamura S."/>
            <person name="Takaki Y."/>
            <person name="Nagai Y."/>
            <person name="Toyoda A."/>
            <person name="Suzuki Y."/>
            <person name="Arimoto A."/>
            <person name="Ishii H."/>
            <person name="Satoh N."/>
            <person name="Nishiyama T."/>
            <person name="Hasebe M."/>
            <person name="Maruyama T."/>
            <person name="Minagawa J."/>
            <person name="Obokata J."/>
            <person name="Shigenobu S."/>
        </authorList>
    </citation>
    <scope>NUCLEOTIDE SEQUENCE [LARGE SCALE GENOMIC DNA]</scope>
</reference>
<keyword evidence="3" id="KW-1185">Reference proteome</keyword>
<feature type="compositionally biased region" description="Basic and acidic residues" evidence="1">
    <location>
        <begin position="67"/>
        <end position="81"/>
    </location>
</feature>
<evidence type="ECO:0000313" key="2">
    <source>
        <dbReference type="EMBL" id="GFN81651.1"/>
    </source>
</evidence>